<dbReference type="Pfam" id="PF13181">
    <property type="entry name" value="TPR_8"/>
    <property type="match status" value="2"/>
</dbReference>
<keyword evidence="1" id="KW-0812">Transmembrane</keyword>
<dbReference type="EMBL" id="VSSQ01000002">
    <property type="protein sequence ID" value="MPL56079.1"/>
    <property type="molecule type" value="Genomic_DNA"/>
</dbReference>
<gene>
    <name evidence="3" type="ORF">SDC9_01561</name>
</gene>
<feature type="domain" description="HTH araC/xylS-type" evidence="2">
    <location>
        <begin position="429"/>
        <end position="541"/>
    </location>
</feature>
<evidence type="ECO:0000313" key="3">
    <source>
        <dbReference type="EMBL" id="MPL56079.1"/>
    </source>
</evidence>
<dbReference type="GO" id="GO:0003700">
    <property type="term" value="F:DNA-binding transcription factor activity"/>
    <property type="evidence" value="ECO:0007669"/>
    <property type="project" value="InterPro"/>
</dbReference>
<dbReference type="SMART" id="SM00028">
    <property type="entry name" value="TPR"/>
    <property type="match status" value="4"/>
</dbReference>
<dbReference type="PROSITE" id="PS01124">
    <property type="entry name" value="HTH_ARAC_FAMILY_2"/>
    <property type="match status" value="1"/>
</dbReference>
<dbReference type="SUPFAM" id="SSF48452">
    <property type="entry name" value="TPR-like"/>
    <property type="match status" value="2"/>
</dbReference>
<accession>A0A644SN42</accession>
<dbReference type="Gene3D" id="1.10.10.60">
    <property type="entry name" value="Homeodomain-like"/>
    <property type="match status" value="2"/>
</dbReference>
<sequence length="550" mass="65517">MPTNAQGKKIENLSFLQLEHKIDSLVYNNANASPLIQFYIKKSKKENNLKALVYAYRYASQNPSEKYKIKYSDSAILVAKKINDNSILTEAYINKSTLLISKNQHNIAYKYLIRAYRIAEKTNDNYLKYQTIYSIAQNYLYLGRLSDAKKEYEKCVNFFSINLNKSQTYGKNYEMMFMYSLISLIDINSKLNQFSDNKILLKKAFQYIKENNSNFYYAYFISCEGTNAYFLKNYFLAIEKLKKAQTLYQDSWPHYTEIFYIGMSYWKLGNKKEAVKYFEKLDKEYYKDKNQDPQFRPAYELLIEYYASKNNTDKQLEYINKLMSLDKSYEKNYKYLFAKIHKEYDSQKLIDEKNSIENSLKVHQYLTLLVIIISIVFISFSTYKYFQMQRRYKERFEQIISKNKEIEKIPVTIVDEDKAVTPKIAGLSESTVTYILEQLETFEKEQQFLDSKITQKLLSEKLGTNPTYLSKIINIYKEKNFSNYLNDLRLEYIVELLKTEHKYLNRDIKELANIAGFTNAEAFSDNFQRKFEIKPSYFIKMMRENIKTHS</sequence>
<dbReference type="SMART" id="SM00342">
    <property type="entry name" value="HTH_ARAC"/>
    <property type="match status" value="1"/>
</dbReference>
<dbReference type="Pfam" id="PF12833">
    <property type="entry name" value="HTH_18"/>
    <property type="match status" value="1"/>
</dbReference>
<comment type="caution">
    <text evidence="3">The sequence shown here is derived from an EMBL/GenBank/DDBJ whole genome shotgun (WGS) entry which is preliminary data.</text>
</comment>
<organism evidence="3">
    <name type="scientific">bioreactor metagenome</name>
    <dbReference type="NCBI Taxonomy" id="1076179"/>
    <lineage>
        <taxon>unclassified sequences</taxon>
        <taxon>metagenomes</taxon>
        <taxon>ecological metagenomes</taxon>
    </lineage>
</organism>
<feature type="transmembrane region" description="Helical" evidence="1">
    <location>
        <begin position="365"/>
        <end position="386"/>
    </location>
</feature>
<keyword evidence="1" id="KW-1133">Transmembrane helix</keyword>
<dbReference type="InterPro" id="IPR018060">
    <property type="entry name" value="HTH_AraC"/>
</dbReference>
<keyword evidence="1" id="KW-0472">Membrane</keyword>
<evidence type="ECO:0000259" key="2">
    <source>
        <dbReference type="PROSITE" id="PS01124"/>
    </source>
</evidence>
<reference evidence="3" key="1">
    <citation type="submission" date="2019-08" db="EMBL/GenBank/DDBJ databases">
        <authorList>
            <person name="Kucharzyk K."/>
            <person name="Murdoch R.W."/>
            <person name="Higgins S."/>
            <person name="Loffler F."/>
        </authorList>
    </citation>
    <scope>NUCLEOTIDE SEQUENCE</scope>
</reference>
<dbReference type="GO" id="GO:0043565">
    <property type="term" value="F:sequence-specific DNA binding"/>
    <property type="evidence" value="ECO:0007669"/>
    <property type="project" value="InterPro"/>
</dbReference>
<name>A0A644SN42_9ZZZZ</name>
<evidence type="ECO:0000256" key="1">
    <source>
        <dbReference type="SAM" id="Phobius"/>
    </source>
</evidence>
<protein>
    <recommendedName>
        <fullName evidence="2">HTH araC/xylS-type domain-containing protein</fullName>
    </recommendedName>
</protein>
<dbReference type="InterPro" id="IPR019734">
    <property type="entry name" value="TPR_rpt"/>
</dbReference>
<dbReference type="AlphaFoldDB" id="A0A644SN42"/>
<dbReference type="Gene3D" id="1.25.40.10">
    <property type="entry name" value="Tetratricopeptide repeat domain"/>
    <property type="match status" value="2"/>
</dbReference>
<dbReference type="InterPro" id="IPR011990">
    <property type="entry name" value="TPR-like_helical_dom_sf"/>
</dbReference>
<proteinExistence type="predicted"/>